<organism evidence="1 2">
    <name type="scientific">Photobacterium profundum 3TCK</name>
    <dbReference type="NCBI Taxonomy" id="314280"/>
    <lineage>
        <taxon>Bacteria</taxon>
        <taxon>Pseudomonadati</taxon>
        <taxon>Pseudomonadota</taxon>
        <taxon>Gammaproteobacteria</taxon>
        <taxon>Vibrionales</taxon>
        <taxon>Vibrionaceae</taxon>
        <taxon>Photobacterium</taxon>
    </lineage>
</organism>
<accession>Q1Z2G4</accession>
<name>Q1Z2G4_9GAMM</name>
<dbReference type="HOGENOM" id="CLU_3424881_0_0_6"/>
<evidence type="ECO:0000313" key="1">
    <source>
        <dbReference type="EMBL" id="EAS42728.1"/>
    </source>
</evidence>
<sequence length="22" mass="2301">MFGKLGLVLGDYVASCAVKCLI</sequence>
<protein>
    <submittedName>
        <fullName evidence="1">Uncharacterized protein</fullName>
    </submittedName>
</protein>
<proteinExistence type="predicted"/>
<reference evidence="1 2" key="1">
    <citation type="submission" date="2006-03" db="EMBL/GenBank/DDBJ databases">
        <authorList>
            <person name="Bartlett D.H."/>
            <person name="Valle G."/>
            <person name="Lauro F.M."/>
            <person name="Vezzi A."/>
            <person name="Simonato F."/>
            <person name="Eloe E."/>
            <person name="Vitulo N."/>
            <person name="Stratton T.K."/>
            <person name="D'angelo M."/>
            <person name="Ferriera S."/>
            <person name="Johnson J."/>
            <person name="Kravitz S."/>
            <person name="Beeson K."/>
            <person name="Sutton G."/>
            <person name="Rogers Y."/>
            <person name="Friedman R."/>
            <person name="Frazier M."/>
            <person name="Venter J.C."/>
        </authorList>
    </citation>
    <scope>NUCLEOTIDE SEQUENCE [LARGE SCALE GENOMIC DNA]</scope>
    <source>
        <strain evidence="1 2">3TCK</strain>
    </source>
</reference>
<dbReference type="AlphaFoldDB" id="Q1Z2G4"/>
<evidence type="ECO:0000313" key="2">
    <source>
        <dbReference type="Proteomes" id="UP000003789"/>
    </source>
</evidence>
<dbReference type="Proteomes" id="UP000003789">
    <property type="component" value="Unassembled WGS sequence"/>
</dbReference>
<gene>
    <name evidence="1" type="ORF">P3TCK_22540</name>
</gene>
<dbReference type="EMBL" id="AAPH01000017">
    <property type="protein sequence ID" value="EAS42728.1"/>
    <property type="molecule type" value="Genomic_DNA"/>
</dbReference>
<comment type="caution">
    <text evidence="1">The sequence shown here is derived from an EMBL/GenBank/DDBJ whole genome shotgun (WGS) entry which is preliminary data.</text>
</comment>